<dbReference type="Proteomes" id="UP000095228">
    <property type="component" value="Chromosome"/>
</dbReference>
<dbReference type="RefSeq" id="WP_069962278.1">
    <property type="nucleotide sequence ID" value="NZ_CP016094.1"/>
</dbReference>
<evidence type="ECO:0000313" key="2">
    <source>
        <dbReference type="Proteomes" id="UP000095228"/>
    </source>
</evidence>
<dbReference type="EMBL" id="CP016094">
    <property type="protein sequence ID" value="AOS45088.1"/>
    <property type="molecule type" value="Genomic_DNA"/>
</dbReference>
<organism evidence="1 2">
    <name type="scientific">Lacunisphaera limnophila</name>
    <dbReference type="NCBI Taxonomy" id="1838286"/>
    <lineage>
        <taxon>Bacteria</taxon>
        <taxon>Pseudomonadati</taxon>
        <taxon>Verrucomicrobiota</taxon>
        <taxon>Opitutia</taxon>
        <taxon>Opitutales</taxon>
        <taxon>Opitutaceae</taxon>
        <taxon>Lacunisphaera</taxon>
    </lineage>
</organism>
<keyword evidence="2" id="KW-1185">Reference proteome</keyword>
<dbReference type="AlphaFoldDB" id="A0A1D8AW07"/>
<sequence>MNSRLLSFLSDFERALQADDPSPDDGSWQTSRAVNYRSGLARLQLGVRLPDQGMKNRGSVLLQSYMLADGSGCLKAQLNWAGSEATVMHSIFAKPDCSWKTEARRLAATWMAGAPAHVAVTAVEPMVAEPAVAVG</sequence>
<accession>A0A1D8AW07</accession>
<proteinExistence type="predicted"/>
<dbReference type="KEGG" id="obg:Verru16b_02164"/>
<evidence type="ECO:0000313" key="1">
    <source>
        <dbReference type="EMBL" id="AOS45088.1"/>
    </source>
</evidence>
<gene>
    <name evidence="1" type="ORF">Verru16b_02164</name>
</gene>
<reference evidence="1 2" key="1">
    <citation type="submission" date="2016-06" db="EMBL/GenBank/DDBJ databases">
        <title>Three novel species with peptidoglycan cell walls form the new genus Lacunisphaera gen. nov. in the family Opitutaceae of the verrucomicrobial subdivision 4.</title>
        <authorList>
            <person name="Rast P."/>
            <person name="Gloeckner I."/>
            <person name="Jogler M."/>
            <person name="Boedeker C."/>
            <person name="Jeske O."/>
            <person name="Wiegand S."/>
            <person name="Reinhardt R."/>
            <person name="Schumann P."/>
            <person name="Rohde M."/>
            <person name="Spring S."/>
            <person name="Gloeckner F.O."/>
            <person name="Jogler C."/>
        </authorList>
    </citation>
    <scope>NUCLEOTIDE SEQUENCE [LARGE SCALE GENOMIC DNA]</scope>
    <source>
        <strain evidence="1 2">IG16b</strain>
    </source>
</reference>
<name>A0A1D8AW07_9BACT</name>
<dbReference type="OrthoDB" id="196973at2"/>
<protein>
    <submittedName>
        <fullName evidence="1">Uncharacterized protein</fullName>
    </submittedName>
</protein>